<name>A0ACB9DTW0_CICIN</name>
<sequence>MEWIRSSGGSSKSRRLFYISKVLLVLPYISKASSFAPNSVRVSSASLVFFMAVVLASLCMRSLLMLNQPCGDSSFLVFHVALVVLVQV</sequence>
<evidence type="ECO:0000313" key="1">
    <source>
        <dbReference type="EMBL" id="KAI3750119.1"/>
    </source>
</evidence>
<organism evidence="1 2">
    <name type="scientific">Cichorium intybus</name>
    <name type="common">Chicory</name>
    <dbReference type="NCBI Taxonomy" id="13427"/>
    <lineage>
        <taxon>Eukaryota</taxon>
        <taxon>Viridiplantae</taxon>
        <taxon>Streptophyta</taxon>
        <taxon>Embryophyta</taxon>
        <taxon>Tracheophyta</taxon>
        <taxon>Spermatophyta</taxon>
        <taxon>Magnoliopsida</taxon>
        <taxon>eudicotyledons</taxon>
        <taxon>Gunneridae</taxon>
        <taxon>Pentapetalae</taxon>
        <taxon>asterids</taxon>
        <taxon>campanulids</taxon>
        <taxon>Asterales</taxon>
        <taxon>Asteraceae</taxon>
        <taxon>Cichorioideae</taxon>
        <taxon>Cichorieae</taxon>
        <taxon>Cichoriinae</taxon>
        <taxon>Cichorium</taxon>
    </lineage>
</organism>
<comment type="caution">
    <text evidence="1">The sequence shown here is derived from an EMBL/GenBank/DDBJ whole genome shotgun (WGS) entry which is preliminary data.</text>
</comment>
<protein>
    <submittedName>
        <fullName evidence="1">Uncharacterized protein</fullName>
    </submittedName>
</protein>
<reference evidence="1 2" key="2">
    <citation type="journal article" date="2022" name="Mol. Ecol. Resour.">
        <title>The genomes of chicory, endive, great burdock and yacon provide insights into Asteraceae paleo-polyploidization history and plant inulin production.</title>
        <authorList>
            <person name="Fan W."/>
            <person name="Wang S."/>
            <person name="Wang H."/>
            <person name="Wang A."/>
            <person name="Jiang F."/>
            <person name="Liu H."/>
            <person name="Zhao H."/>
            <person name="Xu D."/>
            <person name="Zhang Y."/>
        </authorList>
    </citation>
    <scope>NUCLEOTIDE SEQUENCE [LARGE SCALE GENOMIC DNA]</scope>
    <source>
        <strain evidence="2">cv. Punajuju</strain>
        <tissue evidence="1">Leaves</tissue>
    </source>
</reference>
<accession>A0ACB9DTW0</accession>
<gene>
    <name evidence="1" type="ORF">L2E82_20744</name>
</gene>
<dbReference type="EMBL" id="CM042012">
    <property type="protein sequence ID" value="KAI3750119.1"/>
    <property type="molecule type" value="Genomic_DNA"/>
</dbReference>
<proteinExistence type="predicted"/>
<dbReference type="Proteomes" id="UP001055811">
    <property type="component" value="Linkage Group LG04"/>
</dbReference>
<evidence type="ECO:0000313" key="2">
    <source>
        <dbReference type="Proteomes" id="UP001055811"/>
    </source>
</evidence>
<reference evidence="2" key="1">
    <citation type="journal article" date="2022" name="Mol. Ecol. Resour.">
        <title>The genomes of chicory, endive, great burdock and yacon provide insights into Asteraceae palaeo-polyploidization history and plant inulin production.</title>
        <authorList>
            <person name="Fan W."/>
            <person name="Wang S."/>
            <person name="Wang H."/>
            <person name="Wang A."/>
            <person name="Jiang F."/>
            <person name="Liu H."/>
            <person name="Zhao H."/>
            <person name="Xu D."/>
            <person name="Zhang Y."/>
        </authorList>
    </citation>
    <scope>NUCLEOTIDE SEQUENCE [LARGE SCALE GENOMIC DNA]</scope>
    <source>
        <strain evidence="2">cv. Punajuju</strain>
    </source>
</reference>
<keyword evidence="2" id="KW-1185">Reference proteome</keyword>